<dbReference type="SUPFAM" id="SSF50129">
    <property type="entry name" value="GroES-like"/>
    <property type="match status" value="1"/>
</dbReference>
<keyword evidence="6" id="KW-1185">Reference proteome</keyword>
<dbReference type="RefSeq" id="WP_149732287.1">
    <property type="nucleotide sequence ID" value="NZ_FMXB01000014.1"/>
</dbReference>
<dbReference type="AlphaFoldDB" id="A0A1G5WWR3"/>
<name>A0A1G5WWR3_9EURY</name>
<keyword evidence="3" id="KW-0560">Oxidoreductase</keyword>
<proteinExistence type="predicted"/>
<sequence>MKTIEEIPKTMDVLNLYGIGDLRFEKKETYKLEKDNVLVKIKYCGICSSDIERVFVNGTYHFPTIPGHEMSGQIVAVNDEDEDLLGKKTAIFPLMPCFECDACKEGQYAQCSDYNYFGSRCDGGYSEYLLVPKWNLVLFDDSLDYKIAALCEPGAVAIHSVNIGNIKKGEKIAISGTGTIGMMIALVAQGKGATVTVIGRSSKSLEFSKELGLNTLLTNELEDKNFDKVFEVVGNNESINQSIGLTGNFGTVILVGNPKDDVYLDKQIYWKILRKQIILKGIWNSSYNTSVNDWKEILDLMVRGNISFESLISKEFSMNEYAEAFDYLRDANEKKLKVMFKNE</sequence>
<organism evidence="5 6">
    <name type="scientific">Methanobrevibacter millerae</name>
    <dbReference type="NCBI Taxonomy" id="230361"/>
    <lineage>
        <taxon>Archaea</taxon>
        <taxon>Methanobacteriati</taxon>
        <taxon>Methanobacteriota</taxon>
        <taxon>Methanomada group</taxon>
        <taxon>Methanobacteria</taxon>
        <taxon>Methanobacteriales</taxon>
        <taxon>Methanobacteriaceae</taxon>
        <taxon>Methanobrevibacter</taxon>
    </lineage>
</organism>
<dbReference type="Pfam" id="PF00107">
    <property type="entry name" value="ADH_zinc_N"/>
    <property type="match status" value="1"/>
</dbReference>
<dbReference type="CDD" id="cd08236">
    <property type="entry name" value="sugar_DH"/>
    <property type="match status" value="1"/>
</dbReference>
<evidence type="ECO:0000256" key="2">
    <source>
        <dbReference type="ARBA" id="ARBA00022833"/>
    </source>
</evidence>
<dbReference type="InterPro" id="IPR050129">
    <property type="entry name" value="Zn_alcohol_dh"/>
</dbReference>
<dbReference type="GO" id="GO:0030554">
    <property type="term" value="F:adenyl nucleotide binding"/>
    <property type="evidence" value="ECO:0007669"/>
    <property type="project" value="UniProtKB-ARBA"/>
</dbReference>
<evidence type="ECO:0000313" key="5">
    <source>
        <dbReference type="EMBL" id="SDA62573.1"/>
    </source>
</evidence>
<dbReference type="Gene3D" id="3.90.180.10">
    <property type="entry name" value="Medium-chain alcohol dehydrogenases, catalytic domain"/>
    <property type="match status" value="1"/>
</dbReference>
<dbReference type="SMART" id="SM00829">
    <property type="entry name" value="PKS_ER"/>
    <property type="match status" value="1"/>
</dbReference>
<dbReference type="GO" id="GO:0016616">
    <property type="term" value="F:oxidoreductase activity, acting on the CH-OH group of donors, NAD or NADP as acceptor"/>
    <property type="evidence" value="ECO:0007669"/>
    <property type="project" value="UniProtKB-ARBA"/>
</dbReference>
<dbReference type="SUPFAM" id="SSF51735">
    <property type="entry name" value="NAD(P)-binding Rossmann-fold domains"/>
    <property type="match status" value="1"/>
</dbReference>
<keyword evidence="1" id="KW-0479">Metal-binding</keyword>
<dbReference type="InterPro" id="IPR013154">
    <property type="entry name" value="ADH-like_N"/>
</dbReference>
<dbReference type="Pfam" id="PF08240">
    <property type="entry name" value="ADH_N"/>
    <property type="match status" value="1"/>
</dbReference>
<dbReference type="OrthoDB" id="8709at2157"/>
<dbReference type="InterPro" id="IPR013149">
    <property type="entry name" value="ADH-like_C"/>
</dbReference>
<dbReference type="PANTHER" id="PTHR43401">
    <property type="entry name" value="L-THREONINE 3-DEHYDROGENASE"/>
    <property type="match status" value="1"/>
</dbReference>
<gene>
    <name evidence="5" type="ORF">SAMN02910315_01764</name>
</gene>
<dbReference type="Proteomes" id="UP000323439">
    <property type="component" value="Unassembled WGS sequence"/>
</dbReference>
<evidence type="ECO:0000313" key="6">
    <source>
        <dbReference type="Proteomes" id="UP000323439"/>
    </source>
</evidence>
<dbReference type="Gene3D" id="3.40.50.720">
    <property type="entry name" value="NAD(P)-binding Rossmann-like Domain"/>
    <property type="match status" value="1"/>
</dbReference>
<dbReference type="PANTHER" id="PTHR43401:SF2">
    <property type="entry name" value="L-THREONINE 3-DEHYDROGENASE"/>
    <property type="match status" value="1"/>
</dbReference>
<dbReference type="EMBL" id="FMXB01000014">
    <property type="protein sequence ID" value="SDA62573.1"/>
    <property type="molecule type" value="Genomic_DNA"/>
</dbReference>
<reference evidence="5 6" key="1">
    <citation type="submission" date="2016-10" db="EMBL/GenBank/DDBJ databases">
        <authorList>
            <person name="Varghese N."/>
            <person name="Submissions S."/>
        </authorList>
    </citation>
    <scope>NUCLEOTIDE SEQUENCE [LARGE SCALE GENOMIC DNA]</scope>
    <source>
        <strain evidence="5 6">DSM 16643</strain>
    </source>
</reference>
<dbReference type="InterPro" id="IPR020843">
    <property type="entry name" value="ER"/>
</dbReference>
<protein>
    <submittedName>
        <fullName evidence="5">L-iditol 2-dehydrogenase</fullName>
    </submittedName>
</protein>
<dbReference type="InterPro" id="IPR036291">
    <property type="entry name" value="NAD(P)-bd_dom_sf"/>
</dbReference>
<keyword evidence="2" id="KW-0862">Zinc</keyword>
<dbReference type="GO" id="GO:0046872">
    <property type="term" value="F:metal ion binding"/>
    <property type="evidence" value="ECO:0007669"/>
    <property type="project" value="UniProtKB-KW"/>
</dbReference>
<evidence type="ECO:0000259" key="4">
    <source>
        <dbReference type="SMART" id="SM00829"/>
    </source>
</evidence>
<accession>A0A1G5WWR3</accession>
<feature type="domain" description="Enoyl reductase (ER)" evidence="4">
    <location>
        <begin position="18"/>
        <end position="340"/>
    </location>
</feature>
<evidence type="ECO:0000256" key="3">
    <source>
        <dbReference type="ARBA" id="ARBA00023002"/>
    </source>
</evidence>
<dbReference type="GO" id="GO:0044281">
    <property type="term" value="P:small molecule metabolic process"/>
    <property type="evidence" value="ECO:0007669"/>
    <property type="project" value="UniProtKB-ARBA"/>
</dbReference>
<dbReference type="GO" id="GO:0051262">
    <property type="term" value="P:protein tetramerization"/>
    <property type="evidence" value="ECO:0007669"/>
    <property type="project" value="UniProtKB-ARBA"/>
</dbReference>
<dbReference type="GO" id="GO:0043168">
    <property type="term" value="F:anion binding"/>
    <property type="evidence" value="ECO:0007669"/>
    <property type="project" value="UniProtKB-ARBA"/>
</dbReference>
<evidence type="ECO:0000256" key="1">
    <source>
        <dbReference type="ARBA" id="ARBA00022723"/>
    </source>
</evidence>
<dbReference type="InterPro" id="IPR011032">
    <property type="entry name" value="GroES-like_sf"/>
</dbReference>